<dbReference type="PIRSF" id="PIRSF004983">
    <property type="entry name" value="MenD"/>
    <property type="match status" value="1"/>
</dbReference>
<dbReference type="InterPro" id="IPR004433">
    <property type="entry name" value="MenaQ_synth_MenD"/>
</dbReference>
<dbReference type="HAMAP" id="MF_01659">
    <property type="entry name" value="MenD"/>
    <property type="match status" value="1"/>
</dbReference>
<keyword evidence="4 6" id="KW-0786">Thiamine pyrophosphate</keyword>
<protein>
    <recommendedName>
        <fullName evidence="6">2-succinyl-5-enolpyruvyl-6-hydroxy-3-cyclohexene-1-carboxylate synthase</fullName>
        <shortName evidence="6">SEPHCHC synthase</shortName>
        <ecNumber evidence="6">2.2.1.9</ecNumber>
    </recommendedName>
    <alternativeName>
        <fullName evidence="6">Menaquinone biosynthesis protein MenD</fullName>
    </alternativeName>
</protein>
<feature type="domain" description="Thiamine pyrophosphate enzyme N-terminal TPP-binding" evidence="7">
    <location>
        <begin position="11"/>
        <end position="117"/>
    </location>
</feature>
<keyword evidence="5 6" id="KW-0464">Manganese</keyword>
<dbReference type="OrthoDB" id="9791859at2"/>
<dbReference type="EMBL" id="BJYI01000006">
    <property type="protein sequence ID" value="GEN71793.1"/>
    <property type="molecule type" value="Genomic_DNA"/>
</dbReference>
<evidence type="ECO:0000313" key="8">
    <source>
        <dbReference type="EMBL" id="GEN71793.1"/>
    </source>
</evidence>
<dbReference type="UniPathway" id="UPA00079"/>
<dbReference type="NCBIfam" id="TIGR00173">
    <property type="entry name" value="menD"/>
    <property type="match status" value="1"/>
</dbReference>
<reference evidence="8 9" key="1">
    <citation type="submission" date="2019-07" db="EMBL/GenBank/DDBJ databases">
        <title>Whole genome shotgun sequence of Chryseobacterium lathyri NBRC 105250.</title>
        <authorList>
            <person name="Hosoyama A."/>
            <person name="Uohara A."/>
            <person name="Ohji S."/>
            <person name="Ichikawa N."/>
        </authorList>
    </citation>
    <scope>NUCLEOTIDE SEQUENCE [LARGE SCALE GENOMIC DNA]</scope>
    <source>
        <strain evidence="8 9">NBRC 105250</strain>
    </source>
</reference>
<dbReference type="PANTHER" id="PTHR42916">
    <property type="entry name" value="2-SUCCINYL-5-ENOLPYRUVYL-6-HYDROXY-3-CYCLOHEXENE-1-CARBOXYLATE SYNTHASE"/>
    <property type="match status" value="1"/>
</dbReference>
<dbReference type="GO" id="GO:0000287">
    <property type="term" value="F:magnesium ion binding"/>
    <property type="evidence" value="ECO:0007669"/>
    <property type="project" value="UniProtKB-UniRule"/>
</dbReference>
<dbReference type="Gene3D" id="3.40.50.1220">
    <property type="entry name" value="TPP-binding domain"/>
    <property type="match status" value="1"/>
</dbReference>
<keyword evidence="1 6" id="KW-0808">Transferase</keyword>
<comment type="similarity">
    <text evidence="6">Belongs to the TPP enzyme family. MenD subfamily.</text>
</comment>
<keyword evidence="3 6" id="KW-0460">Magnesium</keyword>
<evidence type="ECO:0000256" key="4">
    <source>
        <dbReference type="ARBA" id="ARBA00023052"/>
    </source>
</evidence>
<dbReference type="InterPro" id="IPR012001">
    <property type="entry name" value="Thiamin_PyroP_enz_TPP-bd_dom"/>
</dbReference>
<comment type="pathway">
    <text evidence="6">Quinol/quinone metabolism; 1,4-dihydroxy-2-naphthoate biosynthesis; 1,4-dihydroxy-2-naphthoate from chorismate: step 2/7.</text>
</comment>
<evidence type="ECO:0000313" key="9">
    <source>
        <dbReference type="Proteomes" id="UP000321150"/>
    </source>
</evidence>
<dbReference type="GO" id="GO:0030145">
    <property type="term" value="F:manganese ion binding"/>
    <property type="evidence" value="ECO:0007669"/>
    <property type="project" value="UniProtKB-UniRule"/>
</dbReference>
<dbReference type="Pfam" id="PF02776">
    <property type="entry name" value="TPP_enzyme_N"/>
    <property type="match status" value="1"/>
</dbReference>
<dbReference type="CDD" id="cd07037">
    <property type="entry name" value="TPP_PYR_MenD"/>
    <property type="match status" value="1"/>
</dbReference>
<dbReference type="AlphaFoldDB" id="A0A511Y9C0"/>
<comment type="cofactor">
    <cofactor evidence="6">
        <name>Mg(2+)</name>
        <dbReference type="ChEBI" id="CHEBI:18420"/>
    </cofactor>
    <cofactor evidence="6">
        <name>Mn(2+)</name>
        <dbReference type="ChEBI" id="CHEBI:29035"/>
    </cofactor>
</comment>
<evidence type="ECO:0000256" key="1">
    <source>
        <dbReference type="ARBA" id="ARBA00022679"/>
    </source>
</evidence>
<accession>A0A511Y9C0</accession>
<keyword evidence="2 6" id="KW-0479">Metal-binding</keyword>
<keyword evidence="6" id="KW-0474">Menaquinone biosynthesis</keyword>
<dbReference type="CDD" id="cd02009">
    <property type="entry name" value="TPP_SHCHC_synthase"/>
    <property type="match status" value="1"/>
</dbReference>
<organism evidence="8 9">
    <name type="scientific">Chryseobacterium lathyri</name>
    <dbReference type="NCBI Taxonomy" id="395933"/>
    <lineage>
        <taxon>Bacteria</taxon>
        <taxon>Pseudomonadati</taxon>
        <taxon>Bacteroidota</taxon>
        <taxon>Flavobacteriia</taxon>
        <taxon>Flavobacteriales</taxon>
        <taxon>Weeksellaceae</taxon>
        <taxon>Chryseobacterium group</taxon>
        <taxon>Chryseobacterium</taxon>
    </lineage>
</organism>
<comment type="function">
    <text evidence="6">Catalyzes the thiamine diphosphate-dependent decarboxylation of 2-oxoglutarate and the subsequent addition of the resulting succinic semialdehyde-thiamine pyrophosphate anion to isochorismate to yield 2-succinyl-5-enolpyruvyl-6-hydroxy-3-cyclohexene-1-carboxylate (SEPHCHC).</text>
</comment>
<comment type="catalytic activity">
    <reaction evidence="6">
        <text>isochorismate + 2-oxoglutarate + H(+) = 5-enolpyruvoyl-6-hydroxy-2-succinyl-cyclohex-3-ene-1-carboxylate + CO2</text>
        <dbReference type="Rhea" id="RHEA:25593"/>
        <dbReference type="ChEBI" id="CHEBI:15378"/>
        <dbReference type="ChEBI" id="CHEBI:16526"/>
        <dbReference type="ChEBI" id="CHEBI:16810"/>
        <dbReference type="ChEBI" id="CHEBI:29780"/>
        <dbReference type="ChEBI" id="CHEBI:58818"/>
        <dbReference type="EC" id="2.2.1.9"/>
    </reaction>
</comment>
<dbReference type="GO" id="GO:0030976">
    <property type="term" value="F:thiamine pyrophosphate binding"/>
    <property type="evidence" value="ECO:0007669"/>
    <property type="project" value="UniProtKB-UniRule"/>
</dbReference>
<comment type="subunit">
    <text evidence="6">Homodimer.</text>
</comment>
<name>A0A511Y9C0_9FLAO</name>
<dbReference type="Gene3D" id="3.40.50.970">
    <property type="match status" value="2"/>
</dbReference>
<evidence type="ECO:0000256" key="2">
    <source>
        <dbReference type="ARBA" id="ARBA00022723"/>
    </source>
</evidence>
<dbReference type="GO" id="GO:0070204">
    <property type="term" value="F:2-succinyl-5-enolpyruvyl-6-hydroxy-3-cyclohexene-1-carboxylic-acid synthase activity"/>
    <property type="evidence" value="ECO:0007669"/>
    <property type="project" value="UniProtKB-UniRule"/>
</dbReference>
<dbReference type="PANTHER" id="PTHR42916:SF1">
    <property type="entry name" value="PROTEIN PHYLLO, CHLOROPLASTIC"/>
    <property type="match status" value="1"/>
</dbReference>
<dbReference type="InterPro" id="IPR029061">
    <property type="entry name" value="THDP-binding"/>
</dbReference>
<gene>
    <name evidence="6 8" type="primary">menD</name>
    <name evidence="8" type="ORF">CLA01_18650</name>
</gene>
<dbReference type="UniPathway" id="UPA01057">
    <property type="reaction ID" value="UER00164"/>
</dbReference>
<dbReference type="GO" id="GO:0009234">
    <property type="term" value="P:menaquinone biosynthetic process"/>
    <property type="evidence" value="ECO:0007669"/>
    <property type="project" value="UniProtKB-UniRule"/>
</dbReference>
<sequence>MKKYSSKRSIQILAHLLQQYGISDVIISPGSRNAPLAIHFSEIDAFNCYSIVDERSAAFVGIGMAKSEKKPVAITCTSGSAVANYYPAVTEAFYQNVPLLILTADRPTDFVDIFDGQTIRQKDIFHQHSYGDFQLLEDSKENAEDVNFDIIKKAIELCFEKQGPVHINIPLEEPLYELVSELPSFPSVEKTIRHKEYEVPSNLIADWHTSQRIMILVGTKDHSPELENQLTQLVKNHSVVVLSEANSNLYHEKFFRHIDRYIFNFTEEDYKTYAPDLLITVGQNVVSKKVKQFLRSARPKQHWHLDEVWQPDTYFSLTEKIEVKPEVFFSKLLKFINLEPRPYFNLWDVLRDKKDAKHEQFLNKAEFSDFYFFNKASQTIPENYNIHFSNSSAIRYAQLFDFGKRKMYCNRGTSGIDGSTSTAMGFAIKNANPTLLITGDLGFFYDINGLWNQYIPPFVRIIIFNNGEGNIFKIIPGPGNANPNTLDEFIATKHRKHAEHLAKHFGFSYIKVEDEPTLDRVLENFFKPDLQPKILEVNTYGKNSADVQKAYFEFMKGN</sequence>
<proteinExistence type="inferred from homology"/>
<dbReference type="Proteomes" id="UP000321150">
    <property type="component" value="Unassembled WGS sequence"/>
</dbReference>
<evidence type="ECO:0000256" key="3">
    <source>
        <dbReference type="ARBA" id="ARBA00022842"/>
    </source>
</evidence>
<evidence type="ECO:0000256" key="5">
    <source>
        <dbReference type="ARBA" id="ARBA00023211"/>
    </source>
</evidence>
<dbReference type="RefSeq" id="WP_111953743.1">
    <property type="nucleotide sequence ID" value="NZ_BJYI01000006.1"/>
</dbReference>
<dbReference type="SUPFAM" id="SSF52518">
    <property type="entry name" value="Thiamin diphosphate-binding fold (THDP-binding)"/>
    <property type="match status" value="2"/>
</dbReference>
<evidence type="ECO:0000259" key="7">
    <source>
        <dbReference type="Pfam" id="PF02776"/>
    </source>
</evidence>
<dbReference type="EC" id="2.2.1.9" evidence="6"/>
<evidence type="ECO:0000256" key="6">
    <source>
        <dbReference type="HAMAP-Rule" id="MF_01659"/>
    </source>
</evidence>
<comment type="cofactor">
    <cofactor evidence="6">
        <name>thiamine diphosphate</name>
        <dbReference type="ChEBI" id="CHEBI:58937"/>
    </cofactor>
    <text evidence="6">Binds 1 thiamine pyrophosphate per subunit.</text>
</comment>
<comment type="pathway">
    <text evidence="6">Quinol/quinone metabolism; menaquinone biosynthesis.</text>
</comment>
<comment type="caution">
    <text evidence="8">The sequence shown here is derived from an EMBL/GenBank/DDBJ whole genome shotgun (WGS) entry which is preliminary data.</text>
</comment>